<organism evidence="2">
    <name type="scientific">Streptomyces sp. NBC_00119</name>
    <dbReference type="NCBI Taxonomy" id="2975659"/>
    <lineage>
        <taxon>Bacteria</taxon>
        <taxon>Bacillati</taxon>
        <taxon>Actinomycetota</taxon>
        <taxon>Actinomycetes</taxon>
        <taxon>Kitasatosporales</taxon>
        <taxon>Streptomycetaceae</taxon>
        <taxon>Streptomyces</taxon>
    </lineage>
</organism>
<evidence type="ECO:0000256" key="1">
    <source>
        <dbReference type="SAM" id="MobiDB-lite"/>
    </source>
</evidence>
<proteinExistence type="predicted"/>
<dbReference type="AlphaFoldDB" id="A0AAU1UM79"/>
<evidence type="ECO:0000313" key="2">
    <source>
        <dbReference type="EMBL" id="WTS18348.1"/>
    </source>
</evidence>
<feature type="compositionally biased region" description="Basic residues" evidence="1">
    <location>
        <begin position="77"/>
        <end position="86"/>
    </location>
</feature>
<feature type="region of interest" description="Disordered" evidence="1">
    <location>
        <begin position="49"/>
        <end position="86"/>
    </location>
</feature>
<accession>A0AAU1UM79</accession>
<gene>
    <name evidence="2" type="ORF">OHU69_49770</name>
</gene>
<sequence length="86" mass="9362">MAGKRKVNEAGSSNGLRGDVLCVLGVLKVATADQIQRLASPHLTYRHTLKKTAAPGEGSTHRLPPWCGERPAQAWPGRRRRPDPGR</sequence>
<protein>
    <submittedName>
        <fullName evidence="2">Uncharacterized protein</fullName>
    </submittedName>
</protein>
<reference evidence="2" key="1">
    <citation type="submission" date="2022-10" db="EMBL/GenBank/DDBJ databases">
        <title>The complete genomes of actinobacterial strains from the NBC collection.</title>
        <authorList>
            <person name="Joergensen T.S."/>
            <person name="Alvarez Arevalo M."/>
            <person name="Sterndorff E.B."/>
            <person name="Faurdal D."/>
            <person name="Vuksanovic O."/>
            <person name="Mourched A.-S."/>
            <person name="Charusanti P."/>
            <person name="Shaw S."/>
            <person name="Blin K."/>
            <person name="Weber T."/>
        </authorList>
    </citation>
    <scope>NUCLEOTIDE SEQUENCE</scope>
    <source>
        <strain evidence="2">NBC_00119</strain>
    </source>
</reference>
<dbReference type="EMBL" id="CP108195">
    <property type="protein sequence ID" value="WTS18348.1"/>
    <property type="molecule type" value="Genomic_DNA"/>
</dbReference>
<name>A0AAU1UM79_9ACTN</name>